<dbReference type="SUPFAM" id="SSF46977">
    <property type="entry name" value="Succinate dehydrogenase/fumarate reductase flavoprotein C-terminal domain"/>
    <property type="match status" value="1"/>
</dbReference>
<comment type="pathway">
    <text evidence="2 11">Cofactor biosynthesis; NAD(+) biosynthesis; iminoaspartate from L-aspartate (oxidase route): step 1/1.</text>
</comment>
<keyword evidence="7 11" id="KW-0274">FAD</keyword>
<evidence type="ECO:0000256" key="1">
    <source>
        <dbReference type="ARBA" id="ARBA00001974"/>
    </source>
</evidence>
<dbReference type="NCBIfam" id="NF005701">
    <property type="entry name" value="PRK07512.1"/>
    <property type="match status" value="1"/>
</dbReference>
<feature type="domain" description="FAD-dependent oxidoreductase 2 FAD-binding" evidence="12">
    <location>
        <begin position="8"/>
        <end position="370"/>
    </location>
</feature>
<feature type="domain" description="Fumarate reductase/succinate dehydrogenase flavoprotein-like C-terminal" evidence="13">
    <location>
        <begin position="442"/>
        <end position="495"/>
    </location>
</feature>
<accession>A0A8S8XA68</accession>
<dbReference type="InterPro" id="IPR005288">
    <property type="entry name" value="NadB"/>
</dbReference>
<protein>
    <recommendedName>
        <fullName evidence="4 10">L-aspartate oxidase</fullName>
        <ecNumber evidence="4 10">1.4.3.16</ecNumber>
    </recommendedName>
</protein>
<dbReference type="PANTHER" id="PTHR42716:SF2">
    <property type="entry name" value="L-ASPARTATE OXIDASE, CHLOROPLASTIC"/>
    <property type="match status" value="1"/>
</dbReference>
<dbReference type="RefSeq" id="WP_420241182.1">
    <property type="nucleotide sequence ID" value="NZ_BOPV01000001.1"/>
</dbReference>
<sequence length="503" mass="51720">MNPDLRADLVVVGAGIAGLTAALEAAPRRVLLLASSPLTEGASSAWAQGGIAAAIGTDDSVAEHLADTRAAGAGLVDDDAAQAVLARAPAAIAALVARGVVFDKDADGSLSLGREAAHGRRRIAHVAGDSTGLAVTRALADAVRQAPHIELLQAAARALLVENGRVVGVLVEQSGRSIAIAAGGVLLATGGIGQLYDRTTNPLDARGDGLALAARAGAELVDLEFVQFHPTAIDVDANPRPLATEALRGEGATLIDADGHRFMPAIDPAAELAPRDVVARAIFAQQRAFLDARAIGDRFPERFPTVFKLCAAHGIDPRVTPIPVAPAAHYHMGGIAADARGRTSLSGLWAAGEVASTGMHGANRLASNSLLEALVAGGIAAADMCASSGPAPLSLPDAPRLIDPLRDAARIEALRTLMFSLVGVVRDATGLTAARKAFAAQMDAPGELGRRATVSYLLATAALAREESRGGHFRSDFPVSKEESRTRIRWTLATACAREREAA</sequence>
<evidence type="ECO:0000313" key="15">
    <source>
        <dbReference type="Proteomes" id="UP000681075"/>
    </source>
</evidence>
<dbReference type="NCBIfam" id="TIGR00551">
    <property type="entry name" value="nadB"/>
    <property type="match status" value="1"/>
</dbReference>
<keyword evidence="15" id="KW-1185">Reference proteome</keyword>
<dbReference type="InterPro" id="IPR015939">
    <property type="entry name" value="Fum_Rdtase/Succ_DH_flav-like_C"/>
</dbReference>
<comment type="cofactor">
    <cofactor evidence="1 11">
        <name>FAD</name>
        <dbReference type="ChEBI" id="CHEBI:57692"/>
    </cofactor>
</comment>
<organism evidence="14 15">
    <name type="scientific">Roseiterribacter gracilis</name>
    <dbReference type="NCBI Taxonomy" id="2812848"/>
    <lineage>
        <taxon>Bacteria</taxon>
        <taxon>Pseudomonadati</taxon>
        <taxon>Pseudomonadota</taxon>
        <taxon>Alphaproteobacteria</taxon>
        <taxon>Rhodospirillales</taxon>
        <taxon>Roseiterribacteraceae</taxon>
        <taxon>Roseiterribacter</taxon>
    </lineage>
</organism>
<dbReference type="Gene3D" id="1.20.58.100">
    <property type="entry name" value="Fumarate reductase/succinate dehydrogenase flavoprotein-like, C-terminal domain"/>
    <property type="match status" value="1"/>
</dbReference>
<comment type="subcellular location">
    <subcellularLocation>
        <location evidence="11">Cytoplasm</location>
    </subcellularLocation>
</comment>
<evidence type="ECO:0000256" key="6">
    <source>
        <dbReference type="ARBA" id="ARBA00022642"/>
    </source>
</evidence>
<dbReference type="GO" id="GO:0034628">
    <property type="term" value="P:'de novo' NAD+ biosynthetic process from L-aspartate"/>
    <property type="evidence" value="ECO:0007669"/>
    <property type="project" value="TreeGrafter"/>
</dbReference>
<evidence type="ECO:0000256" key="5">
    <source>
        <dbReference type="ARBA" id="ARBA00022630"/>
    </source>
</evidence>
<evidence type="ECO:0000256" key="7">
    <source>
        <dbReference type="ARBA" id="ARBA00022827"/>
    </source>
</evidence>
<comment type="similarity">
    <text evidence="3 11">Belongs to the FAD-dependent oxidoreductase 2 family. NadB subfamily.</text>
</comment>
<dbReference type="AlphaFoldDB" id="A0A8S8XA68"/>
<proteinExistence type="inferred from homology"/>
<keyword evidence="5 11" id="KW-0285">Flavoprotein</keyword>
<dbReference type="GO" id="GO:0008734">
    <property type="term" value="F:L-aspartate oxidase activity"/>
    <property type="evidence" value="ECO:0007669"/>
    <property type="project" value="UniProtKB-UniRule"/>
</dbReference>
<dbReference type="InterPro" id="IPR036188">
    <property type="entry name" value="FAD/NAD-bd_sf"/>
</dbReference>
<evidence type="ECO:0000313" key="14">
    <source>
        <dbReference type="EMBL" id="GIL38215.1"/>
    </source>
</evidence>
<comment type="function">
    <text evidence="11">Catalyzes the oxidation of L-aspartate to iminoaspartate.</text>
</comment>
<evidence type="ECO:0000256" key="3">
    <source>
        <dbReference type="ARBA" id="ARBA00008562"/>
    </source>
</evidence>
<dbReference type="InterPro" id="IPR037099">
    <property type="entry name" value="Fum_R/Succ_DH_flav-like_C_sf"/>
</dbReference>
<dbReference type="EMBL" id="BOPV01000001">
    <property type="protein sequence ID" value="GIL38215.1"/>
    <property type="molecule type" value="Genomic_DNA"/>
</dbReference>
<evidence type="ECO:0000256" key="4">
    <source>
        <dbReference type="ARBA" id="ARBA00012173"/>
    </source>
</evidence>
<name>A0A8S8XA68_9PROT</name>
<evidence type="ECO:0000256" key="10">
    <source>
        <dbReference type="NCBIfam" id="TIGR00551"/>
    </source>
</evidence>
<dbReference type="PRINTS" id="PR00411">
    <property type="entry name" value="PNDRDTASEI"/>
</dbReference>
<evidence type="ECO:0000259" key="12">
    <source>
        <dbReference type="Pfam" id="PF00890"/>
    </source>
</evidence>
<dbReference type="PRINTS" id="PR00368">
    <property type="entry name" value="FADPNR"/>
</dbReference>
<dbReference type="InterPro" id="IPR003953">
    <property type="entry name" value="FAD-dep_OxRdtase_2_FAD-bd"/>
</dbReference>
<evidence type="ECO:0000256" key="11">
    <source>
        <dbReference type="RuleBase" id="RU362049"/>
    </source>
</evidence>
<dbReference type="Pfam" id="PF00890">
    <property type="entry name" value="FAD_binding_2"/>
    <property type="match status" value="1"/>
</dbReference>
<evidence type="ECO:0000256" key="9">
    <source>
        <dbReference type="ARBA" id="ARBA00048305"/>
    </source>
</evidence>
<evidence type="ECO:0000259" key="13">
    <source>
        <dbReference type="Pfam" id="PF02910"/>
    </source>
</evidence>
<dbReference type="SUPFAM" id="SSF56425">
    <property type="entry name" value="Succinate dehydrogenase/fumarate reductase flavoprotein, catalytic domain"/>
    <property type="match status" value="1"/>
</dbReference>
<dbReference type="PANTHER" id="PTHR42716">
    <property type="entry name" value="L-ASPARTATE OXIDASE"/>
    <property type="match status" value="1"/>
</dbReference>
<reference evidence="14" key="1">
    <citation type="submission" date="2021-02" db="EMBL/GenBank/DDBJ databases">
        <title>Genome sequence of Rhodospirillales sp. strain TMPK1 isolated from soil.</title>
        <authorList>
            <person name="Nakai R."/>
            <person name="Kusada H."/>
            <person name="Tamaki H."/>
        </authorList>
    </citation>
    <scope>NUCLEOTIDE SEQUENCE</scope>
    <source>
        <strain evidence="14">TMPK1</strain>
    </source>
</reference>
<dbReference type="Pfam" id="PF02910">
    <property type="entry name" value="Succ_DH_flav_C"/>
    <property type="match status" value="1"/>
</dbReference>
<dbReference type="Gene3D" id="3.50.50.60">
    <property type="entry name" value="FAD/NAD(P)-binding domain"/>
    <property type="match status" value="1"/>
</dbReference>
<comment type="caution">
    <text evidence="14">The sequence shown here is derived from an EMBL/GenBank/DDBJ whole genome shotgun (WGS) entry which is preliminary data.</text>
</comment>
<evidence type="ECO:0000256" key="8">
    <source>
        <dbReference type="ARBA" id="ARBA00023002"/>
    </source>
</evidence>
<gene>
    <name evidence="14" type="primary">nadB</name>
    <name evidence="14" type="ORF">TMPK1_04520</name>
</gene>
<dbReference type="SUPFAM" id="SSF51905">
    <property type="entry name" value="FAD/NAD(P)-binding domain"/>
    <property type="match status" value="1"/>
</dbReference>
<dbReference type="GO" id="GO:0005737">
    <property type="term" value="C:cytoplasm"/>
    <property type="evidence" value="ECO:0007669"/>
    <property type="project" value="UniProtKB-SubCell"/>
</dbReference>
<dbReference type="EC" id="1.4.3.16" evidence="4 10"/>
<dbReference type="Gene3D" id="3.90.700.10">
    <property type="entry name" value="Succinate dehydrogenase/fumarate reductase flavoprotein, catalytic domain"/>
    <property type="match status" value="1"/>
</dbReference>
<keyword evidence="6 11" id="KW-0662">Pyridine nucleotide biosynthesis</keyword>
<keyword evidence="8 11" id="KW-0560">Oxidoreductase</keyword>
<dbReference type="Proteomes" id="UP000681075">
    <property type="component" value="Unassembled WGS sequence"/>
</dbReference>
<dbReference type="FunFam" id="3.90.700.10:FF:000002">
    <property type="entry name" value="L-aspartate oxidase"/>
    <property type="match status" value="1"/>
</dbReference>
<dbReference type="InterPro" id="IPR027477">
    <property type="entry name" value="Succ_DH/fumarate_Rdtase_cat_sf"/>
</dbReference>
<comment type="catalytic activity">
    <reaction evidence="9">
        <text>L-aspartate + O2 = iminosuccinate + H2O2</text>
        <dbReference type="Rhea" id="RHEA:25876"/>
        <dbReference type="ChEBI" id="CHEBI:15379"/>
        <dbReference type="ChEBI" id="CHEBI:16240"/>
        <dbReference type="ChEBI" id="CHEBI:29991"/>
        <dbReference type="ChEBI" id="CHEBI:77875"/>
        <dbReference type="EC" id="1.4.3.16"/>
    </reaction>
    <physiologicalReaction direction="left-to-right" evidence="9">
        <dbReference type="Rhea" id="RHEA:25877"/>
    </physiologicalReaction>
</comment>
<evidence type="ECO:0000256" key="2">
    <source>
        <dbReference type="ARBA" id="ARBA00004950"/>
    </source>
</evidence>